<evidence type="ECO:0000313" key="3">
    <source>
        <dbReference type="Proteomes" id="UP000053477"/>
    </source>
</evidence>
<dbReference type="EMBL" id="KQ085975">
    <property type="protein sequence ID" value="KLO12536.1"/>
    <property type="molecule type" value="Genomic_DNA"/>
</dbReference>
<dbReference type="AlphaFoldDB" id="A0A0H2S6S5"/>
<keyword evidence="3" id="KW-1185">Reference proteome</keyword>
<gene>
    <name evidence="2" type="ORF">SCHPADRAFT_410767</name>
</gene>
<dbReference type="OrthoDB" id="2495224at2759"/>
<feature type="compositionally biased region" description="Basic and acidic residues" evidence="1">
    <location>
        <begin position="314"/>
        <end position="324"/>
    </location>
</feature>
<evidence type="ECO:0000256" key="1">
    <source>
        <dbReference type="SAM" id="MobiDB-lite"/>
    </source>
</evidence>
<accession>A0A0H2S6S5</accession>
<feature type="region of interest" description="Disordered" evidence="1">
    <location>
        <begin position="314"/>
        <end position="334"/>
    </location>
</feature>
<dbReference type="InParanoid" id="A0A0H2S6S5"/>
<sequence length="434" mass="48828">MRKKNNPNANDIIRADLTKALRNCEDSAGSFYSLRTYSVAPNPCILVDGRGVLGLPLSKSEGERLIPRVSQQNPTTSQMTTQTSCSLAVEVPEIHIRNNGFEKFLKEKVIPAVCSDLGVHTWITEPLAELHTMFLCTSGSQLVPCHDPKPVPTRTFGKLLVFLPSDFAGGSLQLSRDGSKYLETTKLEANSAISTSVLAWFNGVSVKSLPVLTGYRLVLSYHLIQTSPTAILPGLDVQAEGVEGVRQVLLRWMQKKKGNDANTIAEVLYYIWDEDPRLTAQLAPLASELGITLYRAEVEMYRFGSVTEPGDYQARRTDVRRRGDYGNGDEGQNDDVEFDEVHAEEFRIQKLTSLNGEIVKGFKEIPFEESMFIPMDFKDELDKPDKREYGGIWQTAKTLVLSRCIGNLAFPRPRRYQDHHSFHFRKSSEDRNFF</sequence>
<reference evidence="2 3" key="1">
    <citation type="submission" date="2015-04" db="EMBL/GenBank/DDBJ databases">
        <title>Complete genome sequence of Schizopora paradoxa KUC8140, a cosmopolitan wood degrader in East Asia.</title>
        <authorList>
            <consortium name="DOE Joint Genome Institute"/>
            <person name="Min B."/>
            <person name="Park H."/>
            <person name="Jang Y."/>
            <person name="Kim J.-J."/>
            <person name="Kim K.H."/>
            <person name="Pangilinan J."/>
            <person name="Lipzen A."/>
            <person name="Riley R."/>
            <person name="Grigoriev I.V."/>
            <person name="Spatafora J.W."/>
            <person name="Choi I.-G."/>
        </authorList>
    </citation>
    <scope>NUCLEOTIDE SEQUENCE [LARGE SCALE GENOMIC DNA]</scope>
    <source>
        <strain evidence="2 3">KUC8140</strain>
    </source>
</reference>
<dbReference type="Proteomes" id="UP000053477">
    <property type="component" value="Unassembled WGS sequence"/>
</dbReference>
<evidence type="ECO:0000313" key="2">
    <source>
        <dbReference type="EMBL" id="KLO12536.1"/>
    </source>
</evidence>
<dbReference type="PANTHER" id="PTHR33099">
    <property type="entry name" value="FE2OG DIOXYGENASE DOMAIN-CONTAINING PROTEIN"/>
    <property type="match status" value="1"/>
</dbReference>
<dbReference type="STRING" id="27342.A0A0H2S6S5"/>
<proteinExistence type="predicted"/>
<protein>
    <submittedName>
        <fullName evidence="2">Uncharacterized protein</fullName>
    </submittedName>
</protein>
<name>A0A0H2S6S5_9AGAM</name>
<organism evidence="2 3">
    <name type="scientific">Schizopora paradoxa</name>
    <dbReference type="NCBI Taxonomy" id="27342"/>
    <lineage>
        <taxon>Eukaryota</taxon>
        <taxon>Fungi</taxon>
        <taxon>Dikarya</taxon>
        <taxon>Basidiomycota</taxon>
        <taxon>Agaricomycotina</taxon>
        <taxon>Agaricomycetes</taxon>
        <taxon>Hymenochaetales</taxon>
        <taxon>Schizoporaceae</taxon>
        <taxon>Schizopora</taxon>
    </lineage>
</organism>
<dbReference type="PANTHER" id="PTHR33099:SF7">
    <property type="entry name" value="MYND-TYPE DOMAIN-CONTAINING PROTEIN"/>
    <property type="match status" value="1"/>
</dbReference>